<name>A0AAE9SKE3_9VIBR</name>
<organism evidence="1 2">
    <name type="scientific">Vibrio campbellii</name>
    <dbReference type="NCBI Taxonomy" id="680"/>
    <lineage>
        <taxon>Bacteria</taxon>
        <taxon>Pseudomonadati</taxon>
        <taxon>Pseudomonadota</taxon>
        <taxon>Gammaproteobacteria</taxon>
        <taxon>Vibrionales</taxon>
        <taxon>Vibrionaceae</taxon>
        <taxon>Vibrio</taxon>
    </lineage>
</organism>
<proteinExistence type="predicted"/>
<protein>
    <recommendedName>
        <fullName evidence="3">Glycine zipper domain-containing protein</fullName>
    </recommendedName>
</protein>
<evidence type="ECO:0008006" key="3">
    <source>
        <dbReference type="Google" id="ProtNLM"/>
    </source>
</evidence>
<evidence type="ECO:0000313" key="2">
    <source>
        <dbReference type="Proteomes" id="UP001058687"/>
    </source>
</evidence>
<dbReference type="RefSeq" id="WP_255935426.1">
    <property type="nucleotide sequence ID" value="NZ_CP050467.1"/>
</dbReference>
<gene>
    <name evidence="1" type="ORF">HB761_14075</name>
</gene>
<dbReference type="AlphaFoldDB" id="A0AAE9SKE3"/>
<sequence>MYKCPKCSSEDTYKEKINGMDTGGRVCRSCGHITSASSFKKNSDRAVGAATGGAILGASLGGPVGLVVGGLLGAWLGNVVDENKENNNG</sequence>
<dbReference type="EMBL" id="CP050467">
    <property type="protein sequence ID" value="UTZ27774.1"/>
    <property type="molecule type" value="Genomic_DNA"/>
</dbReference>
<evidence type="ECO:0000313" key="1">
    <source>
        <dbReference type="EMBL" id="UTZ27774.1"/>
    </source>
</evidence>
<reference evidence="1" key="1">
    <citation type="submission" date="2020-03" db="EMBL/GenBank/DDBJ databases">
        <title>Five strains of Vibrio campbellii isolated from Mariana Trench.</title>
        <authorList>
            <person name="Liang J."/>
            <person name="Zhang X.-H."/>
        </authorList>
    </citation>
    <scope>NUCLEOTIDE SEQUENCE</scope>
    <source>
        <strain evidence="1">LJC014</strain>
    </source>
</reference>
<dbReference type="Proteomes" id="UP001058687">
    <property type="component" value="Chromosome 1"/>
</dbReference>
<accession>A0AAE9SKE3</accession>